<evidence type="ECO:0000256" key="7">
    <source>
        <dbReference type="SAM" id="MobiDB-lite"/>
    </source>
</evidence>
<dbReference type="PANTHER" id="PTHR21634:SF9">
    <property type="entry name" value="RE13835P"/>
    <property type="match status" value="1"/>
</dbReference>
<proteinExistence type="inferred from homology"/>
<evidence type="ECO:0000256" key="2">
    <source>
        <dbReference type="ARBA" id="ARBA00004656"/>
    </source>
</evidence>
<evidence type="ECO:0000256" key="5">
    <source>
        <dbReference type="ARBA" id="ARBA00023136"/>
    </source>
</evidence>
<evidence type="ECO:0000313" key="9">
    <source>
        <dbReference type="EMBL" id="KAJ8661411.1"/>
    </source>
</evidence>
<comment type="caution">
    <text evidence="9">The sequence shown here is derived from an EMBL/GenBank/DDBJ whole genome shotgun (WGS) entry which is preliminary data.</text>
</comment>
<feature type="region of interest" description="Disordered" evidence="7">
    <location>
        <begin position="117"/>
        <end position="148"/>
    </location>
</feature>
<evidence type="ECO:0000256" key="3">
    <source>
        <dbReference type="ARBA" id="ARBA00007541"/>
    </source>
</evidence>
<dbReference type="RefSeq" id="XP_058346324.1">
    <property type="nucleotide sequence ID" value="XM_058482757.1"/>
</dbReference>
<keyword evidence="10" id="KW-1185">Reference proteome</keyword>
<dbReference type="InterPro" id="IPR026156">
    <property type="entry name" value="FNIP_fam"/>
</dbReference>
<dbReference type="GO" id="GO:0051087">
    <property type="term" value="F:protein-folding chaperone binding"/>
    <property type="evidence" value="ECO:0007669"/>
    <property type="project" value="TreeGrafter"/>
</dbReference>
<dbReference type="InterPro" id="IPR028086">
    <property type="entry name" value="FNIP_C_dom"/>
</dbReference>
<dbReference type="InterPro" id="IPR028084">
    <property type="entry name" value="FNIP_N_dom"/>
</dbReference>
<accession>A0AAD7VAG2</accession>
<evidence type="ECO:0000256" key="1">
    <source>
        <dbReference type="ARBA" id="ARBA00004496"/>
    </source>
</evidence>
<dbReference type="GO" id="GO:0042030">
    <property type="term" value="F:ATPase inhibitor activity"/>
    <property type="evidence" value="ECO:0007669"/>
    <property type="project" value="TreeGrafter"/>
</dbReference>
<dbReference type="Proteomes" id="UP001234581">
    <property type="component" value="Unassembled WGS sequence"/>
</dbReference>
<reference evidence="9 10" key="1">
    <citation type="submission" date="2023-03" db="EMBL/GenBank/DDBJ databases">
        <title>Genome sequence of Lichtheimia ornata CBS 291.66.</title>
        <authorList>
            <person name="Mohabir J.T."/>
            <person name="Shea T.P."/>
            <person name="Kurbessoian T."/>
            <person name="Berby B."/>
            <person name="Fontaine J."/>
            <person name="Livny J."/>
            <person name="Gnirke A."/>
            <person name="Stajich J.E."/>
            <person name="Cuomo C.A."/>
        </authorList>
    </citation>
    <scope>NUCLEOTIDE SEQUENCE [LARGE SCALE GENOMIC DNA]</scope>
    <source>
        <strain evidence="9">CBS 291.66</strain>
    </source>
</reference>
<dbReference type="InterPro" id="IPR028085">
    <property type="entry name" value="FNIP_mid_dom"/>
</dbReference>
<feature type="region of interest" description="Disordered" evidence="7">
    <location>
        <begin position="616"/>
        <end position="701"/>
    </location>
</feature>
<comment type="similarity">
    <text evidence="3">Belongs to the FNIP family.</text>
</comment>
<keyword evidence="6" id="KW-0458">Lysosome</keyword>
<dbReference type="GO" id="GO:0005737">
    <property type="term" value="C:cytoplasm"/>
    <property type="evidence" value="ECO:0007669"/>
    <property type="project" value="UniProtKB-SubCell"/>
</dbReference>
<protein>
    <recommendedName>
        <fullName evidence="8">UDENN FNIP1/2-type domain-containing protein</fullName>
    </recommendedName>
</protein>
<dbReference type="InterPro" id="IPR037545">
    <property type="entry name" value="DENN_FNIP1/2"/>
</dbReference>
<evidence type="ECO:0000313" key="10">
    <source>
        <dbReference type="Proteomes" id="UP001234581"/>
    </source>
</evidence>
<feature type="compositionally biased region" description="Polar residues" evidence="7">
    <location>
        <begin position="681"/>
        <end position="690"/>
    </location>
</feature>
<dbReference type="EMBL" id="JARTCD010000008">
    <property type="protein sequence ID" value="KAJ8661411.1"/>
    <property type="molecule type" value="Genomic_DNA"/>
</dbReference>
<feature type="compositionally biased region" description="Basic residues" evidence="7">
    <location>
        <begin position="139"/>
        <end position="148"/>
    </location>
</feature>
<dbReference type="Pfam" id="PF14637">
    <property type="entry name" value="FNIP_M"/>
    <property type="match status" value="1"/>
</dbReference>
<feature type="compositionally biased region" description="Polar residues" evidence="7">
    <location>
        <begin position="633"/>
        <end position="654"/>
    </location>
</feature>
<feature type="compositionally biased region" description="Low complexity" evidence="7">
    <location>
        <begin position="123"/>
        <end position="138"/>
    </location>
</feature>
<dbReference type="AlphaFoldDB" id="A0AAD7VAG2"/>
<organism evidence="9 10">
    <name type="scientific">Lichtheimia ornata</name>
    <dbReference type="NCBI Taxonomy" id="688661"/>
    <lineage>
        <taxon>Eukaryota</taxon>
        <taxon>Fungi</taxon>
        <taxon>Fungi incertae sedis</taxon>
        <taxon>Mucoromycota</taxon>
        <taxon>Mucoromycotina</taxon>
        <taxon>Mucoromycetes</taxon>
        <taxon>Mucorales</taxon>
        <taxon>Lichtheimiaceae</taxon>
        <taxon>Lichtheimia</taxon>
    </lineage>
</organism>
<name>A0AAD7VAG2_9FUNG</name>
<comment type="subcellular location">
    <subcellularLocation>
        <location evidence="1">Cytoplasm</location>
    </subcellularLocation>
    <subcellularLocation>
        <location evidence="2">Lysosome membrane</location>
    </subcellularLocation>
</comment>
<dbReference type="Pfam" id="PF14636">
    <property type="entry name" value="FNIP_N"/>
    <property type="match status" value="1"/>
</dbReference>
<evidence type="ECO:0000256" key="4">
    <source>
        <dbReference type="ARBA" id="ARBA00022490"/>
    </source>
</evidence>
<dbReference type="GeneID" id="83210093"/>
<gene>
    <name evidence="9" type="ORF">O0I10_002677</name>
</gene>
<sequence length="932" mass="103789">MLQRLFRSKSSRDSEENYTRLLLEPEPWSLSPLADGQVRILLCQDAGDANKTILYDSCHGLAPSPIVPAKKSSSSSSNSMRNAAGIARSWNGNDEFHNGRRSNALFGYDRRTECRPSSMRMVSPSLPLNDHPLSSSSSPHHRHHHPRQVNRRLDLIGDMIFGTAPLAYKGMNTKVHYKRDKDQQIVLSKLFTLNTQDSDAMRRASFSSINSDWSTTSSVHYAATAPPTTITADPYAKRSVSTLSMSLDDNASEISSDDDKSHYSGYSFYPSTFGLRSSSRESFHSKRSRRFSQTSMEDGIFRPMPLPNAMADLSTTPIGAPSTSTATHVNGGGGSGGTMQHGTKTVKYAVALIITLDDKNKNLFDFIFSHFSLIENHLHQLQASTFRLLNNHLRNNDSPQQVKPRRLKNGALYLEPGIFQHEQAMMDAVIQFKRAFYDLYGTPRIQEPLWLNMSTFPHRRSEYGQMLFKELAYLIGEYNTESRHHFISTLVTAVLTFHLSWVHTVVPPGDFKNINCRHGNYDPLWAQLSDLYGFVGSPGRITRTIVVGKNVSLVRRILYILTYLIRCNEVYENLETRSESDSGNIFSHEREMDNTYASRLEDKIVKQLVGSTTDVESIAIPRTQDGGVGGGASTESPESIADNRSSTSFGSSTAHLHHHHQWSTANDHPIMESRTRPPTARWSSSNSSNDEPAPVVSASGTCSISMPKSSIYRMIPDITQVQEEGESTTERADTLYAKSYGRSLMATFCEVYKPDFVLMGVPTDTFAHQVEADLKNMLQQFTLSDGVTDAACLIIDTNKFQCRIMQQSAADLDATTTSSSDKHTLAKEWQLLSHSSMIHELLTTIKQKHGTGASADELIDLFEDGLQMVYLKSLFLQESVTEWLVTADADPINDLGKIVADIGVNTDDIPLLANVCGTYDNKIPRILLSADS</sequence>
<dbReference type="PRINTS" id="PR02073">
    <property type="entry name" value="FOLLICULNIP1"/>
</dbReference>
<evidence type="ECO:0000259" key="8">
    <source>
        <dbReference type="PROSITE" id="PS51836"/>
    </source>
</evidence>
<dbReference type="Pfam" id="PF14638">
    <property type="entry name" value="FNIP_C"/>
    <property type="match status" value="1"/>
</dbReference>
<dbReference type="PROSITE" id="PS51836">
    <property type="entry name" value="DENN_FNIP12"/>
    <property type="match status" value="1"/>
</dbReference>
<dbReference type="PANTHER" id="PTHR21634">
    <property type="entry name" value="RE13835P"/>
    <property type="match status" value="1"/>
</dbReference>
<evidence type="ECO:0000256" key="6">
    <source>
        <dbReference type="ARBA" id="ARBA00023228"/>
    </source>
</evidence>
<keyword evidence="5" id="KW-0472">Membrane</keyword>
<feature type="domain" description="UDENN FNIP1/2-type" evidence="8">
    <location>
        <begin position="33"/>
        <end position="919"/>
    </location>
</feature>
<keyword evidence="4" id="KW-0963">Cytoplasm</keyword>